<keyword evidence="6 8" id="KW-0443">Lipid metabolism</keyword>
<dbReference type="Pfam" id="PF01648">
    <property type="entry name" value="ACPS"/>
    <property type="match status" value="1"/>
</dbReference>
<evidence type="ECO:0000259" key="9">
    <source>
        <dbReference type="Pfam" id="PF01648"/>
    </source>
</evidence>
<dbReference type="GO" id="GO:0008897">
    <property type="term" value="F:holo-[acyl-carrier-protein] synthase activity"/>
    <property type="evidence" value="ECO:0007669"/>
    <property type="project" value="UniProtKB-EC"/>
</dbReference>
<evidence type="ECO:0000256" key="8">
    <source>
        <dbReference type="HAMAP-Rule" id="MF_00101"/>
    </source>
</evidence>
<name>A0ABY7QWI2_9FIRM</name>
<keyword evidence="4 8" id="KW-0276">Fatty acid metabolism</keyword>
<sequence length="114" mass="12877">MIGIDLVYIPRITRLMTRYGERFLKRWFTGGEIDYIVSKAYSPKTVAGIFASKEAVAKARGTGIGEVGFRDIEVFHNPLHARSCGEIYQLSISHDGDYAVAVALHIKEETYEHR</sequence>
<keyword evidence="8" id="KW-0963">Cytoplasm</keyword>
<evidence type="ECO:0000256" key="2">
    <source>
        <dbReference type="ARBA" id="ARBA00022679"/>
    </source>
</evidence>
<dbReference type="InterPro" id="IPR008278">
    <property type="entry name" value="4-PPantetheinyl_Trfase_dom"/>
</dbReference>
<keyword evidence="7 8" id="KW-0275">Fatty acid biosynthesis</keyword>
<keyword evidence="2 8" id="KW-0808">Transferase</keyword>
<feature type="domain" description="4'-phosphopantetheinyl transferase" evidence="9">
    <location>
        <begin position="2"/>
        <end position="103"/>
    </location>
</feature>
<dbReference type="EMBL" id="CP115667">
    <property type="protein sequence ID" value="WBW50459.1"/>
    <property type="molecule type" value="Genomic_DNA"/>
</dbReference>
<organism evidence="10 11">
    <name type="scientific">Peptoniphilus equinus</name>
    <dbReference type="NCBI Taxonomy" id="3016343"/>
    <lineage>
        <taxon>Bacteria</taxon>
        <taxon>Bacillati</taxon>
        <taxon>Bacillota</taxon>
        <taxon>Tissierellia</taxon>
        <taxon>Tissierellales</taxon>
        <taxon>Peptoniphilaceae</taxon>
        <taxon>Peptoniphilus</taxon>
    </lineage>
</organism>
<dbReference type="HAMAP" id="MF_00101">
    <property type="entry name" value="AcpS"/>
    <property type="match status" value="1"/>
</dbReference>
<keyword evidence="3 8" id="KW-0479">Metal-binding</keyword>
<dbReference type="EC" id="2.7.8.7" evidence="8"/>
<dbReference type="NCBIfam" id="TIGR00556">
    <property type="entry name" value="pantethn_trn"/>
    <property type="match status" value="1"/>
</dbReference>
<evidence type="ECO:0000256" key="5">
    <source>
        <dbReference type="ARBA" id="ARBA00022842"/>
    </source>
</evidence>
<dbReference type="NCBIfam" id="TIGR00516">
    <property type="entry name" value="acpS"/>
    <property type="match status" value="1"/>
</dbReference>
<accession>A0ABY7QWI2</accession>
<reference evidence="10 11" key="1">
    <citation type="submission" date="2023-01" db="EMBL/GenBank/DDBJ databases">
        <authorList>
            <person name="Lee S.H."/>
            <person name="Jung H.S."/>
            <person name="Yun J.U."/>
        </authorList>
    </citation>
    <scope>NUCLEOTIDE SEQUENCE [LARGE SCALE GENOMIC DNA]</scope>
    <source>
        <strain evidence="10 11">CBA3646</strain>
    </source>
</reference>
<feature type="binding site" evidence="8">
    <location>
        <position position="5"/>
    </location>
    <ligand>
        <name>Mg(2+)</name>
        <dbReference type="ChEBI" id="CHEBI:18420"/>
    </ligand>
</feature>
<keyword evidence="5 8" id="KW-0460">Magnesium</keyword>
<dbReference type="InterPro" id="IPR037143">
    <property type="entry name" value="4-PPantetheinyl_Trfase_dom_sf"/>
</dbReference>
<dbReference type="Gene3D" id="3.90.470.20">
    <property type="entry name" value="4'-phosphopantetheinyl transferase domain"/>
    <property type="match status" value="1"/>
</dbReference>
<comment type="catalytic activity">
    <reaction evidence="8">
        <text>apo-[ACP] + CoA = holo-[ACP] + adenosine 3',5'-bisphosphate + H(+)</text>
        <dbReference type="Rhea" id="RHEA:12068"/>
        <dbReference type="Rhea" id="RHEA-COMP:9685"/>
        <dbReference type="Rhea" id="RHEA-COMP:9690"/>
        <dbReference type="ChEBI" id="CHEBI:15378"/>
        <dbReference type="ChEBI" id="CHEBI:29999"/>
        <dbReference type="ChEBI" id="CHEBI:57287"/>
        <dbReference type="ChEBI" id="CHEBI:58343"/>
        <dbReference type="ChEBI" id="CHEBI:64479"/>
        <dbReference type="EC" id="2.7.8.7"/>
    </reaction>
</comment>
<evidence type="ECO:0000256" key="7">
    <source>
        <dbReference type="ARBA" id="ARBA00023160"/>
    </source>
</evidence>
<dbReference type="RefSeq" id="WP_271191991.1">
    <property type="nucleotide sequence ID" value="NZ_CP115667.1"/>
</dbReference>
<comment type="function">
    <text evidence="8">Transfers the 4'-phosphopantetheine moiety from coenzyme A to a Ser of acyl-carrier-protein.</text>
</comment>
<evidence type="ECO:0000313" key="10">
    <source>
        <dbReference type="EMBL" id="WBW50459.1"/>
    </source>
</evidence>
<protein>
    <recommendedName>
        <fullName evidence="8">Holo-[acyl-carrier-protein] synthase</fullName>
        <shortName evidence="8">Holo-ACP synthase</shortName>
        <ecNumber evidence="8">2.7.8.7</ecNumber>
    </recommendedName>
    <alternativeName>
        <fullName evidence="8">4'-phosphopantetheinyl transferase AcpS</fullName>
    </alternativeName>
</protein>
<feature type="binding site" evidence="8">
    <location>
        <position position="54"/>
    </location>
    <ligand>
        <name>Mg(2+)</name>
        <dbReference type="ChEBI" id="CHEBI:18420"/>
    </ligand>
</feature>
<dbReference type="InterPro" id="IPR004568">
    <property type="entry name" value="Ppantetheine-prot_Trfase_dom"/>
</dbReference>
<keyword evidence="1 8" id="KW-0444">Lipid biosynthesis</keyword>
<proteinExistence type="inferred from homology"/>
<evidence type="ECO:0000256" key="4">
    <source>
        <dbReference type="ARBA" id="ARBA00022832"/>
    </source>
</evidence>
<evidence type="ECO:0000256" key="6">
    <source>
        <dbReference type="ARBA" id="ARBA00023098"/>
    </source>
</evidence>
<dbReference type="Proteomes" id="UP001210339">
    <property type="component" value="Chromosome"/>
</dbReference>
<dbReference type="SUPFAM" id="SSF56214">
    <property type="entry name" value="4'-phosphopantetheinyl transferase"/>
    <property type="match status" value="1"/>
</dbReference>
<evidence type="ECO:0000313" key="11">
    <source>
        <dbReference type="Proteomes" id="UP001210339"/>
    </source>
</evidence>
<comment type="similarity">
    <text evidence="8">Belongs to the P-Pant transferase superfamily. AcpS family.</text>
</comment>
<dbReference type="InterPro" id="IPR002582">
    <property type="entry name" value="ACPS"/>
</dbReference>
<evidence type="ECO:0000256" key="1">
    <source>
        <dbReference type="ARBA" id="ARBA00022516"/>
    </source>
</evidence>
<gene>
    <name evidence="8 10" type="primary">acpS</name>
    <name evidence="10" type="ORF">O6R05_02640</name>
</gene>
<evidence type="ECO:0000256" key="3">
    <source>
        <dbReference type="ARBA" id="ARBA00022723"/>
    </source>
</evidence>
<comment type="cofactor">
    <cofactor evidence="8">
        <name>Mg(2+)</name>
        <dbReference type="ChEBI" id="CHEBI:18420"/>
    </cofactor>
</comment>
<keyword evidence="11" id="KW-1185">Reference proteome</keyword>
<comment type="subcellular location">
    <subcellularLocation>
        <location evidence="8">Cytoplasm</location>
    </subcellularLocation>
</comment>